<dbReference type="CDD" id="cd00087">
    <property type="entry name" value="FReD"/>
    <property type="match status" value="1"/>
</dbReference>
<keyword evidence="4" id="KW-0325">Glycoprotein</keyword>
<keyword evidence="5" id="KW-0175">Coiled coil</keyword>
<dbReference type="InterPro" id="IPR002181">
    <property type="entry name" value="Fibrinogen_a/b/g_C_dom"/>
</dbReference>
<name>A0AA38HQV2_9CUCU</name>
<dbReference type="InterPro" id="IPR036056">
    <property type="entry name" value="Fibrinogen-like_C"/>
</dbReference>
<proteinExistence type="predicted"/>
<evidence type="ECO:0000313" key="8">
    <source>
        <dbReference type="EMBL" id="KAJ3641836.1"/>
    </source>
</evidence>
<evidence type="ECO:0000256" key="1">
    <source>
        <dbReference type="ARBA" id="ARBA00004613"/>
    </source>
</evidence>
<dbReference type="AlphaFoldDB" id="A0AA38HQV2"/>
<dbReference type="GO" id="GO:0034116">
    <property type="term" value="P:positive regulation of heterotypic cell-cell adhesion"/>
    <property type="evidence" value="ECO:0007669"/>
    <property type="project" value="TreeGrafter"/>
</dbReference>
<organism evidence="8 9">
    <name type="scientific">Zophobas morio</name>
    <dbReference type="NCBI Taxonomy" id="2755281"/>
    <lineage>
        <taxon>Eukaryota</taxon>
        <taxon>Metazoa</taxon>
        <taxon>Ecdysozoa</taxon>
        <taxon>Arthropoda</taxon>
        <taxon>Hexapoda</taxon>
        <taxon>Insecta</taxon>
        <taxon>Pterygota</taxon>
        <taxon>Neoptera</taxon>
        <taxon>Endopterygota</taxon>
        <taxon>Coleoptera</taxon>
        <taxon>Polyphaga</taxon>
        <taxon>Cucujiformia</taxon>
        <taxon>Tenebrionidae</taxon>
        <taxon>Zophobas</taxon>
    </lineage>
</organism>
<sequence>MYGDDDSLSVTAAEKEPGSGCRDGCSKTSLEATPIVELEVLIEVRSALNTLNERMNYLQDKIEDMEKALENKLNVVDSKIENNIKTIDGNIKSLQAEYQNVNRLLENKSDVPDSETNNGIKQELTEVKELITSQVGKQTLNEIKEKLINVEKQLGNKRTLDEEVHFFRSQLKENIDNFTIEIHGCQNLPIDCKDVQERGYNVSGIYRIQPKLSNDSFLVWCNMLTRGGGWVSVLDRVDGSVNFKLNWTDYKTGFGTLTGEHWLGLDHLYELTNSQRNELLIELVDWDMKNASALYDDFKIGNESTGYVVQSLGDYTGDAGDSFKHHIGIKFSALDRDQDENDDKESCAVYFETGWWFRNCYYTLLTGRYVKPKPGVDYRFKSTLKWSDFHGYNYSLKAANMLIRPLYL</sequence>
<evidence type="ECO:0000256" key="3">
    <source>
        <dbReference type="ARBA" id="ARBA00023157"/>
    </source>
</evidence>
<dbReference type="PROSITE" id="PS51406">
    <property type="entry name" value="FIBRINOGEN_C_2"/>
    <property type="match status" value="1"/>
</dbReference>
<comment type="caution">
    <text evidence="8">The sequence shown here is derived from an EMBL/GenBank/DDBJ whole genome shotgun (WGS) entry which is preliminary data.</text>
</comment>
<evidence type="ECO:0000256" key="6">
    <source>
        <dbReference type="SAM" id="MobiDB-lite"/>
    </source>
</evidence>
<comment type="subcellular location">
    <subcellularLocation>
        <location evidence="1">Secreted</location>
    </subcellularLocation>
</comment>
<accession>A0AA38HQV2</accession>
<dbReference type="PANTHER" id="PTHR47221:SF5">
    <property type="entry name" value="FIBRINOGEN C-TERMINAL DOMAIN-CONTAINING PROTEIN"/>
    <property type="match status" value="1"/>
</dbReference>
<keyword evidence="9" id="KW-1185">Reference proteome</keyword>
<evidence type="ECO:0000256" key="5">
    <source>
        <dbReference type="SAM" id="Coils"/>
    </source>
</evidence>
<dbReference type="InterPro" id="IPR037579">
    <property type="entry name" value="FIB_ANG-like"/>
</dbReference>
<dbReference type="GO" id="GO:0005577">
    <property type="term" value="C:fibrinogen complex"/>
    <property type="evidence" value="ECO:0007669"/>
    <property type="project" value="TreeGrafter"/>
</dbReference>
<dbReference type="Proteomes" id="UP001168821">
    <property type="component" value="Unassembled WGS sequence"/>
</dbReference>
<dbReference type="GO" id="GO:0030674">
    <property type="term" value="F:protein-macromolecule adaptor activity"/>
    <property type="evidence" value="ECO:0007669"/>
    <property type="project" value="TreeGrafter"/>
</dbReference>
<dbReference type="Gene3D" id="3.90.215.10">
    <property type="entry name" value="Gamma Fibrinogen, chain A, domain 1"/>
    <property type="match status" value="1"/>
</dbReference>
<gene>
    <name evidence="8" type="ORF">Zmor_028309</name>
</gene>
<feature type="coiled-coil region" evidence="5">
    <location>
        <begin position="48"/>
        <end position="111"/>
    </location>
</feature>
<dbReference type="Pfam" id="PF00147">
    <property type="entry name" value="Fibrinogen_C"/>
    <property type="match status" value="1"/>
</dbReference>
<dbReference type="NCBIfam" id="NF040941">
    <property type="entry name" value="GGGWT_bact"/>
    <property type="match status" value="1"/>
</dbReference>
<evidence type="ECO:0000259" key="7">
    <source>
        <dbReference type="PROSITE" id="PS51406"/>
    </source>
</evidence>
<dbReference type="PANTHER" id="PTHR47221">
    <property type="entry name" value="FIBRINOGEN ALPHA CHAIN"/>
    <property type="match status" value="1"/>
</dbReference>
<keyword evidence="2" id="KW-0964">Secreted</keyword>
<evidence type="ECO:0000313" key="9">
    <source>
        <dbReference type="Proteomes" id="UP001168821"/>
    </source>
</evidence>
<evidence type="ECO:0000256" key="2">
    <source>
        <dbReference type="ARBA" id="ARBA00022525"/>
    </source>
</evidence>
<dbReference type="InterPro" id="IPR014716">
    <property type="entry name" value="Fibrinogen_a/b/g_C_1"/>
</dbReference>
<dbReference type="SUPFAM" id="SSF56496">
    <property type="entry name" value="Fibrinogen C-terminal domain-like"/>
    <property type="match status" value="1"/>
</dbReference>
<protein>
    <recommendedName>
        <fullName evidence="7">Fibrinogen C-terminal domain-containing protein</fullName>
    </recommendedName>
</protein>
<feature type="domain" description="Fibrinogen C-terminal" evidence="7">
    <location>
        <begin position="183"/>
        <end position="407"/>
    </location>
</feature>
<keyword evidence="3" id="KW-1015">Disulfide bond</keyword>
<dbReference type="GO" id="GO:0005201">
    <property type="term" value="F:extracellular matrix structural constituent"/>
    <property type="evidence" value="ECO:0007669"/>
    <property type="project" value="TreeGrafter"/>
</dbReference>
<dbReference type="EMBL" id="JALNTZ010000009">
    <property type="protein sequence ID" value="KAJ3641836.1"/>
    <property type="molecule type" value="Genomic_DNA"/>
</dbReference>
<dbReference type="SMART" id="SM00186">
    <property type="entry name" value="FBG"/>
    <property type="match status" value="1"/>
</dbReference>
<evidence type="ECO:0000256" key="4">
    <source>
        <dbReference type="ARBA" id="ARBA00023180"/>
    </source>
</evidence>
<feature type="region of interest" description="Disordered" evidence="6">
    <location>
        <begin position="1"/>
        <end position="26"/>
    </location>
</feature>
<reference evidence="8" key="1">
    <citation type="journal article" date="2023" name="G3 (Bethesda)">
        <title>Whole genome assemblies of Zophobas morio and Tenebrio molitor.</title>
        <authorList>
            <person name="Kaur S."/>
            <person name="Stinson S.A."/>
            <person name="diCenzo G.C."/>
        </authorList>
    </citation>
    <scope>NUCLEOTIDE SEQUENCE</scope>
    <source>
        <strain evidence="8">QUZm001</strain>
    </source>
</reference>